<evidence type="ECO:0000313" key="3">
    <source>
        <dbReference type="EMBL" id="RNM40094.1"/>
    </source>
</evidence>
<gene>
    <name evidence="2" type="ORF">C1876_03070</name>
    <name evidence="3" type="ORF">DMP09_15875</name>
</gene>
<dbReference type="SUPFAM" id="SSF159894">
    <property type="entry name" value="YgaC/TfoX-N like"/>
    <property type="match status" value="1"/>
</dbReference>
<name>A0A3N0ISW5_9ACTN</name>
<reference evidence="2 4" key="1">
    <citation type="journal article" date="2018" name="Elife">
        <title>Discovery and characterization of a prevalent human gut bacterial enzyme sufficient for the inactivation of a family of plant toxins.</title>
        <authorList>
            <person name="Koppel N."/>
            <person name="Bisanz J.E."/>
            <person name="Pandelia M.E."/>
            <person name="Turnbaugh P.J."/>
            <person name="Balskus E.P."/>
        </authorList>
    </citation>
    <scope>NUCLEOTIDE SEQUENCE [LARGE SCALE GENOMIC DNA]</scope>
    <source>
        <strain evidence="2 4">DSM 16107</strain>
    </source>
</reference>
<keyword evidence="4" id="KW-1185">Reference proteome</keyword>
<dbReference type="EMBL" id="PPTT01000004">
    <property type="protein sequence ID" value="RDB70707.1"/>
    <property type="molecule type" value="Genomic_DNA"/>
</dbReference>
<dbReference type="Proteomes" id="UP000270112">
    <property type="component" value="Unassembled WGS sequence"/>
</dbReference>
<dbReference type="InterPro" id="IPR007076">
    <property type="entry name" value="TfoX_N"/>
</dbReference>
<dbReference type="EMBL" id="QICC01000107">
    <property type="protein sequence ID" value="RNM40094.1"/>
    <property type="molecule type" value="Genomic_DNA"/>
</dbReference>
<evidence type="ECO:0000259" key="1">
    <source>
        <dbReference type="Pfam" id="PF04993"/>
    </source>
</evidence>
<dbReference type="Pfam" id="PF04993">
    <property type="entry name" value="TfoX_N"/>
    <property type="match status" value="1"/>
</dbReference>
<evidence type="ECO:0000313" key="5">
    <source>
        <dbReference type="Proteomes" id="UP000270112"/>
    </source>
</evidence>
<dbReference type="OrthoDB" id="8687154at2"/>
<evidence type="ECO:0000313" key="4">
    <source>
        <dbReference type="Proteomes" id="UP000253817"/>
    </source>
</evidence>
<sequence>MTTSKDYLAYVLDLLAGVPDVTHRAMMGEYLLYAQGRLFGGIYDERLLVKDVPAARAAQLSEAIPYEGAKPMLLVESENPAEVAALVAALLPELPAPKPRKKKAR</sequence>
<feature type="domain" description="TfoX N-terminal" evidence="1">
    <location>
        <begin position="13"/>
        <end position="58"/>
    </location>
</feature>
<organism evidence="3 5">
    <name type="scientific">Eggerthella sinensis</name>
    <dbReference type="NCBI Taxonomy" id="242230"/>
    <lineage>
        <taxon>Bacteria</taxon>
        <taxon>Bacillati</taxon>
        <taxon>Actinomycetota</taxon>
        <taxon>Coriobacteriia</taxon>
        <taxon>Eggerthellales</taxon>
        <taxon>Eggerthellaceae</taxon>
        <taxon>Eggerthella</taxon>
    </lineage>
</organism>
<accession>A0A3N0ISW5</accession>
<dbReference type="Proteomes" id="UP000253817">
    <property type="component" value="Unassembled WGS sequence"/>
</dbReference>
<dbReference type="RefSeq" id="WP_114545257.1">
    <property type="nucleotide sequence ID" value="NZ_CATYHD010000153.1"/>
</dbReference>
<reference evidence="3" key="3">
    <citation type="journal article" date="2019" name="Microbiol. Resour. Announc.">
        <title>Draft Genome Sequences of Type Strains of Gordonibacter faecihominis, Paraeggerthella hongkongensis, Parvibacter caecicola,Slackia equolifaciens, Slackia faecicanis, and Slackia isoflavoniconvertens.</title>
        <authorList>
            <person name="Danylec N."/>
            <person name="Stoll D.A."/>
            <person name="Dotsch A."/>
            <person name="Huch M."/>
        </authorList>
    </citation>
    <scope>NUCLEOTIDE SEQUENCE</scope>
    <source>
        <strain evidence="3">DSM 16107</strain>
    </source>
</reference>
<comment type="caution">
    <text evidence="3">The sequence shown here is derived from an EMBL/GenBank/DDBJ whole genome shotgun (WGS) entry which is preliminary data.</text>
</comment>
<reference evidence="5" key="2">
    <citation type="submission" date="2018-05" db="EMBL/GenBank/DDBJ databases">
        <title>Genome Sequencing of selected type strains of the family Eggerthellaceae.</title>
        <authorList>
            <person name="Danylec N."/>
            <person name="Stoll D.A."/>
            <person name="Doetsch A."/>
            <person name="Huch M."/>
        </authorList>
    </citation>
    <scope>NUCLEOTIDE SEQUENCE [LARGE SCALE GENOMIC DNA]</scope>
    <source>
        <strain evidence="5">DSM 16107</strain>
    </source>
</reference>
<dbReference type="AlphaFoldDB" id="A0A3N0ISW5"/>
<evidence type="ECO:0000313" key="2">
    <source>
        <dbReference type="EMBL" id="RDB70707.1"/>
    </source>
</evidence>
<dbReference type="Gene3D" id="3.30.1460.30">
    <property type="entry name" value="YgaC/TfoX-N like chaperone"/>
    <property type="match status" value="1"/>
</dbReference>
<proteinExistence type="predicted"/>
<protein>
    <submittedName>
        <fullName evidence="3">Transcriptional regulator</fullName>
    </submittedName>
</protein>